<evidence type="ECO:0000256" key="2">
    <source>
        <dbReference type="SAM" id="Phobius"/>
    </source>
</evidence>
<feature type="transmembrane region" description="Helical" evidence="2">
    <location>
        <begin position="679"/>
        <end position="704"/>
    </location>
</feature>
<dbReference type="PANTHER" id="PTHR31170">
    <property type="entry name" value="BNAC04G53230D PROTEIN"/>
    <property type="match status" value="1"/>
</dbReference>
<feature type="region of interest" description="Disordered" evidence="1">
    <location>
        <begin position="471"/>
        <end position="511"/>
    </location>
</feature>
<accession>A0A2U1LFN1</accession>
<dbReference type="OrthoDB" id="591587at2759"/>
<protein>
    <submittedName>
        <fullName evidence="3">Uncharacterized protein</fullName>
    </submittedName>
</protein>
<reference evidence="3 4" key="1">
    <citation type="journal article" date="2018" name="Mol. Plant">
        <title>The genome of Artemisia annua provides insight into the evolution of Asteraceae family and artemisinin biosynthesis.</title>
        <authorList>
            <person name="Shen Q."/>
            <person name="Zhang L."/>
            <person name="Liao Z."/>
            <person name="Wang S."/>
            <person name="Yan T."/>
            <person name="Shi P."/>
            <person name="Liu M."/>
            <person name="Fu X."/>
            <person name="Pan Q."/>
            <person name="Wang Y."/>
            <person name="Lv Z."/>
            <person name="Lu X."/>
            <person name="Zhang F."/>
            <person name="Jiang W."/>
            <person name="Ma Y."/>
            <person name="Chen M."/>
            <person name="Hao X."/>
            <person name="Li L."/>
            <person name="Tang Y."/>
            <person name="Lv G."/>
            <person name="Zhou Y."/>
            <person name="Sun X."/>
            <person name="Brodelius P.E."/>
            <person name="Rose J.K.C."/>
            <person name="Tang K."/>
        </authorList>
    </citation>
    <scope>NUCLEOTIDE SEQUENCE [LARGE SCALE GENOMIC DNA]</scope>
    <source>
        <strain evidence="4">cv. Huhao1</strain>
        <tissue evidence="3">Leaf</tissue>
    </source>
</reference>
<name>A0A2U1LFN1_ARTAN</name>
<feature type="compositionally biased region" description="Basic and acidic residues" evidence="1">
    <location>
        <begin position="479"/>
        <end position="492"/>
    </location>
</feature>
<proteinExistence type="predicted"/>
<dbReference type="Proteomes" id="UP000245207">
    <property type="component" value="Unassembled WGS sequence"/>
</dbReference>
<organism evidence="3 4">
    <name type="scientific">Artemisia annua</name>
    <name type="common">Sweet wormwood</name>
    <dbReference type="NCBI Taxonomy" id="35608"/>
    <lineage>
        <taxon>Eukaryota</taxon>
        <taxon>Viridiplantae</taxon>
        <taxon>Streptophyta</taxon>
        <taxon>Embryophyta</taxon>
        <taxon>Tracheophyta</taxon>
        <taxon>Spermatophyta</taxon>
        <taxon>Magnoliopsida</taxon>
        <taxon>eudicotyledons</taxon>
        <taxon>Gunneridae</taxon>
        <taxon>Pentapetalae</taxon>
        <taxon>asterids</taxon>
        <taxon>campanulids</taxon>
        <taxon>Asterales</taxon>
        <taxon>Asteraceae</taxon>
        <taxon>Asteroideae</taxon>
        <taxon>Anthemideae</taxon>
        <taxon>Artemisiinae</taxon>
        <taxon>Artemisia</taxon>
    </lineage>
</organism>
<keyword evidence="2" id="KW-0812">Transmembrane</keyword>
<dbReference type="InterPro" id="IPR004158">
    <property type="entry name" value="DUF247_pln"/>
</dbReference>
<dbReference type="STRING" id="35608.A0A2U1LFN1"/>
<keyword evidence="2" id="KW-0472">Membrane</keyword>
<dbReference type="Pfam" id="PF03140">
    <property type="entry name" value="DUF247"/>
    <property type="match status" value="1"/>
</dbReference>
<keyword evidence="2" id="KW-1133">Transmembrane helix</keyword>
<keyword evidence="4" id="KW-1185">Reference proteome</keyword>
<evidence type="ECO:0000313" key="3">
    <source>
        <dbReference type="EMBL" id="PWA47794.1"/>
    </source>
</evidence>
<dbReference type="PANTHER" id="PTHR31170:SF25">
    <property type="entry name" value="BNAA09G04570D PROTEIN"/>
    <property type="match status" value="1"/>
</dbReference>
<comment type="caution">
    <text evidence="3">The sequence shown here is derived from an EMBL/GenBank/DDBJ whole genome shotgun (WGS) entry which is preliminary data.</text>
</comment>
<feature type="compositionally biased region" description="Basic and acidic residues" evidence="1">
    <location>
        <begin position="501"/>
        <end position="511"/>
    </location>
</feature>
<dbReference type="AlphaFoldDB" id="A0A2U1LFN1"/>
<gene>
    <name evidence="3" type="ORF">CTI12_AA496340</name>
</gene>
<evidence type="ECO:0000313" key="4">
    <source>
        <dbReference type="Proteomes" id="UP000245207"/>
    </source>
</evidence>
<sequence>MEDRVGLVKELETIVGVAPPPSSPSRSPSSSPLRRRDIRRHAFIAVVTPSPSQDHRQDHHCITIITVKITAIVSVSETYIRREWRIIELEIDQKVLDDMRVKIVDELNKLDDQNEVDNEKLVVDDCWCEVVLVNRTMRGRMMLRELMRTHIWFVPERDGATLEVRWVAIIPIGCDSSLYAENGVLEGAQIAKYYLLMLQGKEFVAILAGSCGQNRGNQRPSICKVSRILRDPSKSPFDPQLVSIGPIHREDPKLKEFQWLKECYLNDLLHRCHDSTPKKTLEACLLKVNTLIPQIRESYGDMIKNCSDVELARMMVMDGCFILEFCINHEDEDSVIPNKMQNVRIAMDLMLLENQVPFVVLRDLFDCLAPYIFREKGSVTLSQVLDTYLAPYIKLFRGKNSTTDVDSHLPEKILTIDVDSDLPEKISTTDVVSDSTPAHVHLSKEKIKNPAHVLGYLHKRYHLVADEEQAAKSSNPIHADAEASKPVDEEQAAKSSNPIHADAKASKPVDEERIEDTAFHSIVELDRSGVNFKPHQEDVLSMTIKFQLSLFACLPWFWKPTLLMPTLVIEDFTELILRNFIAYEQSFPQDRYYFTSYAHAMDKLIDSQEDIAKLVESKVLVNNLGSNQEAADMINKICKNMFVTDFYYTNEFKRMDTYYNGYWPNTIAWLRRVYFSNPWSAIALVAAIILFGLTVVQTIFTIMAA</sequence>
<evidence type="ECO:0000256" key="1">
    <source>
        <dbReference type="SAM" id="MobiDB-lite"/>
    </source>
</evidence>
<dbReference type="EMBL" id="PKPP01009647">
    <property type="protein sequence ID" value="PWA47794.1"/>
    <property type="molecule type" value="Genomic_DNA"/>
</dbReference>